<evidence type="ECO:0000313" key="12">
    <source>
        <dbReference type="EMBL" id="EDO49626.1"/>
    </source>
</evidence>
<evidence type="ECO:0000256" key="10">
    <source>
        <dbReference type="SAM" id="Phobius"/>
    </source>
</evidence>
<accession>A7RFM1</accession>
<dbReference type="OMA" id="HAMNSAF"/>
<comment type="similarity">
    <text evidence="9">Belongs to the G-protein coupled receptor 1 family.</text>
</comment>
<dbReference type="PANTHER" id="PTHR24228">
    <property type="entry name" value="B2 BRADYKININ RECEPTOR/ANGIOTENSIN II RECEPTOR"/>
    <property type="match status" value="1"/>
</dbReference>
<evidence type="ECO:0000256" key="7">
    <source>
        <dbReference type="ARBA" id="ARBA00023170"/>
    </source>
</evidence>
<dbReference type="GO" id="GO:0007268">
    <property type="term" value="P:chemical synaptic transmission"/>
    <property type="evidence" value="ECO:0000318"/>
    <property type="project" value="GO_Central"/>
</dbReference>
<feature type="transmembrane region" description="Helical" evidence="10">
    <location>
        <begin position="92"/>
        <end position="113"/>
    </location>
</feature>
<evidence type="ECO:0000256" key="8">
    <source>
        <dbReference type="ARBA" id="ARBA00023224"/>
    </source>
</evidence>
<dbReference type="InterPro" id="IPR000276">
    <property type="entry name" value="GPCR_Rhodpsn"/>
</dbReference>
<keyword evidence="7 9" id="KW-0675">Receptor</keyword>
<feature type="transmembrane region" description="Helical" evidence="10">
    <location>
        <begin position="262"/>
        <end position="281"/>
    </location>
</feature>
<dbReference type="GO" id="GO:0030594">
    <property type="term" value="F:neurotransmitter receptor activity"/>
    <property type="evidence" value="ECO:0000318"/>
    <property type="project" value="GO_Central"/>
</dbReference>
<dbReference type="EMBL" id="DS469508">
    <property type="protein sequence ID" value="EDO49626.1"/>
    <property type="molecule type" value="Genomic_DNA"/>
</dbReference>
<dbReference type="PANTHER" id="PTHR24228:SF59">
    <property type="entry name" value="NEUROPEPTIDE RECEPTOR 15"/>
    <property type="match status" value="1"/>
</dbReference>
<evidence type="ECO:0000256" key="4">
    <source>
        <dbReference type="ARBA" id="ARBA00022989"/>
    </source>
</evidence>
<dbReference type="CDD" id="cd00637">
    <property type="entry name" value="7tm_classA_rhodopsin-like"/>
    <property type="match status" value="1"/>
</dbReference>
<dbReference type="Gene3D" id="1.20.1070.10">
    <property type="entry name" value="Rhodopsin 7-helix transmembrane proteins"/>
    <property type="match status" value="1"/>
</dbReference>
<dbReference type="HOGENOM" id="CLU_009579_3_3_1"/>
<dbReference type="AlphaFoldDB" id="A7RFM1"/>
<dbReference type="GO" id="GO:0045202">
    <property type="term" value="C:synapse"/>
    <property type="evidence" value="ECO:0007669"/>
    <property type="project" value="GOC"/>
</dbReference>
<evidence type="ECO:0000313" key="13">
    <source>
        <dbReference type="Proteomes" id="UP000001593"/>
    </source>
</evidence>
<feature type="transmembrane region" description="Helical" evidence="10">
    <location>
        <begin position="172"/>
        <end position="201"/>
    </location>
</feature>
<feature type="transmembrane region" description="Helical" evidence="10">
    <location>
        <begin position="21"/>
        <end position="43"/>
    </location>
</feature>
<keyword evidence="6 10" id="KW-0472">Membrane</keyword>
<feature type="transmembrane region" description="Helical" evidence="10">
    <location>
        <begin position="222"/>
        <end position="242"/>
    </location>
</feature>
<evidence type="ECO:0000256" key="1">
    <source>
        <dbReference type="ARBA" id="ARBA00004651"/>
    </source>
</evidence>
<evidence type="ECO:0000256" key="3">
    <source>
        <dbReference type="ARBA" id="ARBA00022692"/>
    </source>
</evidence>
<sequence>MNQEFNEALQERRPATIAVEFAVFLVIILVTILGNTLVCVAIYRQPRLRSTTNYYVVALAVLDILTAALTMSLTLGVVLTGRWPYGDTLCQIQGYLVPQFGFAAIIIMFLISLNRYVKIIKSASYSKYFSHRKTIASILFALVSAVVGVFMLKTKFKFDPGKLFCFVDGENISRFASLAVALLFFVLPFALMCFFYLKIYLKIRHHKKQTAHMRRGPSTNDINATKTLFAVLLAFVLCYMQIPVIEAVRMFHGRLPREVFVFYSVMGGVSSAINVFIYHAMNSAFRAEFKAILRCSRRIVVHPAATSCDTGITLQTRSN</sequence>
<comment type="subcellular location">
    <subcellularLocation>
        <location evidence="1">Cell membrane</location>
        <topology evidence="1">Multi-pass membrane protein</topology>
    </subcellularLocation>
</comment>
<protein>
    <recommendedName>
        <fullName evidence="11">G-protein coupled receptors family 1 profile domain-containing protein</fullName>
    </recommendedName>
</protein>
<feature type="transmembrane region" description="Helical" evidence="10">
    <location>
        <begin position="55"/>
        <end position="80"/>
    </location>
</feature>
<dbReference type="GO" id="GO:0007187">
    <property type="term" value="P:G protein-coupled receptor signaling pathway, coupled to cyclic nucleotide second messenger"/>
    <property type="evidence" value="ECO:0000318"/>
    <property type="project" value="GO_Central"/>
</dbReference>
<evidence type="ECO:0000256" key="9">
    <source>
        <dbReference type="RuleBase" id="RU000688"/>
    </source>
</evidence>
<dbReference type="PROSITE" id="PS00237">
    <property type="entry name" value="G_PROTEIN_RECEP_F1_1"/>
    <property type="match status" value="1"/>
</dbReference>
<feature type="domain" description="G-protein coupled receptors family 1 profile" evidence="11">
    <location>
        <begin position="34"/>
        <end position="278"/>
    </location>
</feature>
<name>A7RFM1_NEMVE</name>
<dbReference type="GO" id="GO:0004993">
    <property type="term" value="F:G protein-coupled serotonin receptor activity"/>
    <property type="evidence" value="ECO:0000318"/>
    <property type="project" value="GO_Central"/>
</dbReference>
<dbReference type="OrthoDB" id="10044919at2759"/>
<dbReference type="FunFam" id="1.20.1070.10:FF:001013">
    <property type="entry name" value="Predicted protein"/>
    <property type="match status" value="1"/>
</dbReference>
<dbReference type="InterPro" id="IPR017452">
    <property type="entry name" value="GPCR_Rhodpsn_7TM"/>
</dbReference>
<dbReference type="SUPFAM" id="SSF81321">
    <property type="entry name" value="Family A G protein-coupled receptor-like"/>
    <property type="match status" value="1"/>
</dbReference>
<reference evidence="12 13" key="1">
    <citation type="journal article" date="2007" name="Science">
        <title>Sea anemone genome reveals ancestral eumetazoan gene repertoire and genomic organization.</title>
        <authorList>
            <person name="Putnam N.H."/>
            <person name="Srivastava M."/>
            <person name="Hellsten U."/>
            <person name="Dirks B."/>
            <person name="Chapman J."/>
            <person name="Salamov A."/>
            <person name="Terry A."/>
            <person name="Shapiro H."/>
            <person name="Lindquist E."/>
            <person name="Kapitonov V.V."/>
            <person name="Jurka J."/>
            <person name="Genikhovich G."/>
            <person name="Grigoriev I.V."/>
            <person name="Lucas S.M."/>
            <person name="Steele R.E."/>
            <person name="Finnerty J.R."/>
            <person name="Technau U."/>
            <person name="Martindale M.Q."/>
            <person name="Rokhsar D.S."/>
        </authorList>
    </citation>
    <scope>NUCLEOTIDE SEQUENCE [LARGE SCALE GENOMIC DNA]</scope>
    <source>
        <strain evidence="13">CH2 X CH6</strain>
    </source>
</reference>
<dbReference type="STRING" id="45351.A7RFM1"/>
<keyword evidence="3 9" id="KW-0812">Transmembrane</keyword>
<dbReference type="SMART" id="SM01381">
    <property type="entry name" value="7TM_GPCR_Srsx"/>
    <property type="match status" value="1"/>
</dbReference>
<evidence type="ECO:0000256" key="2">
    <source>
        <dbReference type="ARBA" id="ARBA00022475"/>
    </source>
</evidence>
<organism evidence="12 13">
    <name type="scientific">Nematostella vectensis</name>
    <name type="common">Starlet sea anemone</name>
    <dbReference type="NCBI Taxonomy" id="45351"/>
    <lineage>
        <taxon>Eukaryota</taxon>
        <taxon>Metazoa</taxon>
        <taxon>Cnidaria</taxon>
        <taxon>Anthozoa</taxon>
        <taxon>Hexacorallia</taxon>
        <taxon>Actiniaria</taxon>
        <taxon>Edwardsiidae</taxon>
        <taxon>Nematostella</taxon>
    </lineage>
</organism>
<keyword evidence="8 9" id="KW-0807">Transducer</keyword>
<keyword evidence="5 9" id="KW-0297">G-protein coupled receptor</keyword>
<keyword evidence="13" id="KW-1185">Reference proteome</keyword>
<feature type="transmembrane region" description="Helical" evidence="10">
    <location>
        <begin position="134"/>
        <end position="152"/>
    </location>
</feature>
<evidence type="ECO:0000259" key="11">
    <source>
        <dbReference type="PROSITE" id="PS50262"/>
    </source>
</evidence>
<dbReference type="Pfam" id="PF00001">
    <property type="entry name" value="7tm_1"/>
    <property type="match status" value="1"/>
</dbReference>
<keyword evidence="4 10" id="KW-1133">Transmembrane helix</keyword>
<dbReference type="GO" id="GO:0005886">
    <property type="term" value="C:plasma membrane"/>
    <property type="evidence" value="ECO:0000318"/>
    <property type="project" value="GO_Central"/>
</dbReference>
<evidence type="ECO:0000256" key="5">
    <source>
        <dbReference type="ARBA" id="ARBA00023040"/>
    </source>
</evidence>
<gene>
    <name evidence="12" type="ORF">NEMVEDRAFT_v1g196476</name>
</gene>
<evidence type="ECO:0000256" key="6">
    <source>
        <dbReference type="ARBA" id="ARBA00023136"/>
    </source>
</evidence>
<dbReference type="Proteomes" id="UP000001593">
    <property type="component" value="Unassembled WGS sequence"/>
</dbReference>
<dbReference type="PhylomeDB" id="A7RFM1"/>
<proteinExistence type="inferred from homology"/>
<dbReference type="PROSITE" id="PS50262">
    <property type="entry name" value="G_PROTEIN_RECEP_F1_2"/>
    <property type="match status" value="1"/>
</dbReference>
<dbReference type="KEGG" id="nve:5521922"/>
<dbReference type="InParanoid" id="A7RFM1"/>
<keyword evidence="2" id="KW-1003">Cell membrane</keyword>
<dbReference type="GO" id="GO:0030425">
    <property type="term" value="C:dendrite"/>
    <property type="evidence" value="ECO:0000318"/>
    <property type="project" value="GO_Central"/>
</dbReference>
<dbReference type="PRINTS" id="PR00237">
    <property type="entry name" value="GPCRRHODOPSN"/>
</dbReference>